<dbReference type="Proteomes" id="UP000243640">
    <property type="component" value="Unassembled WGS sequence"/>
</dbReference>
<reference evidence="3 5" key="2">
    <citation type="submission" date="2019-03" db="EMBL/GenBank/DDBJ databases">
        <title>Genomic Encyclopedia of Archaeal and Bacterial Type Strains, Phase II (KMG-II): from individual species to whole genera.</title>
        <authorList>
            <person name="Goeker M."/>
        </authorList>
    </citation>
    <scope>NUCLEOTIDE SEQUENCE [LARGE SCALE GENOMIC DNA]</scope>
    <source>
        <strain evidence="3 5">DSM 15594</strain>
    </source>
</reference>
<dbReference type="EMBL" id="SODO01000002">
    <property type="protein sequence ID" value="TDW61416.1"/>
    <property type="molecule type" value="Genomic_DNA"/>
</dbReference>
<comment type="caution">
    <text evidence="2">The sequence shown here is derived from an EMBL/GenBank/DDBJ whole genome shotgun (WGS) entry which is preliminary data.</text>
</comment>
<keyword evidence="1" id="KW-1133">Transmembrane helix</keyword>
<dbReference type="AlphaFoldDB" id="A0A235CLG7"/>
<protein>
    <submittedName>
        <fullName evidence="3">Pilus assembly protein Flp/PilA</fullName>
    </submittedName>
</protein>
<proteinExistence type="predicted"/>
<dbReference type="InterPro" id="IPR007047">
    <property type="entry name" value="Flp_Fap"/>
</dbReference>
<gene>
    <name evidence="2" type="ORF">B6S09_04010</name>
    <name evidence="3" type="ORF">LY04_00956</name>
</gene>
<evidence type="ECO:0000313" key="3">
    <source>
        <dbReference type="EMBL" id="TDW61416.1"/>
    </source>
</evidence>
<keyword evidence="1" id="KW-0812">Transmembrane</keyword>
<dbReference type="RefSeq" id="WP_094277223.1">
    <property type="nucleotide sequence ID" value="NZ_NQJF01000003.1"/>
</dbReference>
<dbReference type="Pfam" id="PF04964">
    <property type="entry name" value="Flp_Fap"/>
    <property type="match status" value="1"/>
</dbReference>
<name>A0A235CLG7_9GAMM</name>
<evidence type="ECO:0000313" key="2">
    <source>
        <dbReference type="EMBL" id="OYD25392.1"/>
    </source>
</evidence>
<keyword evidence="5" id="KW-1185">Reference proteome</keyword>
<evidence type="ECO:0000256" key="1">
    <source>
        <dbReference type="SAM" id="Phobius"/>
    </source>
</evidence>
<dbReference type="Proteomes" id="UP000295058">
    <property type="component" value="Unassembled WGS sequence"/>
</dbReference>
<sequence length="73" mass="7450">MNNTLLKAYVYCKLKAADLVQKEDGASAIEYGIIAGLIAVGIIAAVGDVGDRLVTFFETIGTELDTATGAAGG</sequence>
<accession>A0A235CLG7</accession>
<keyword evidence="1" id="KW-0472">Membrane</keyword>
<evidence type="ECO:0000313" key="4">
    <source>
        <dbReference type="Proteomes" id="UP000243640"/>
    </source>
</evidence>
<feature type="transmembrane region" description="Helical" evidence="1">
    <location>
        <begin position="28"/>
        <end position="47"/>
    </location>
</feature>
<organism evidence="2 4">
    <name type="scientific">Oceanimonas baumannii</name>
    <dbReference type="NCBI Taxonomy" id="129578"/>
    <lineage>
        <taxon>Bacteria</taxon>
        <taxon>Pseudomonadati</taxon>
        <taxon>Pseudomonadota</taxon>
        <taxon>Gammaproteobacteria</taxon>
        <taxon>Aeromonadales</taxon>
        <taxon>Aeromonadaceae</taxon>
        <taxon>Oceanimonas</taxon>
    </lineage>
</organism>
<dbReference type="EMBL" id="NQJF01000003">
    <property type="protein sequence ID" value="OYD25392.1"/>
    <property type="molecule type" value="Genomic_DNA"/>
</dbReference>
<reference evidence="2 4" key="1">
    <citation type="submission" date="2017-08" db="EMBL/GenBank/DDBJ databases">
        <title>Draft Genome Sequence of the Marine Bacterium Oceanimonas baumannii ATCC 700832.</title>
        <authorList>
            <person name="Mcclelland W.D."/>
            <person name="Brennan M.A."/>
            <person name="Trachtenberg A.M."/>
            <person name="Maclea K.S."/>
        </authorList>
    </citation>
    <scope>NUCLEOTIDE SEQUENCE [LARGE SCALE GENOMIC DNA]</scope>
    <source>
        <strain evidence="2 4">ATCC 700832</strain>
    </source>
</reference>
<evidence type="ECO:0000313" key="5">
    <source>
        <dbReference type="Proteomes" id="UP000295058"/>
    </source>
</evidence>